<gene>
    <name evidence="1" type="ORF">APICC_01689</name>
</gene>
<keyword evidence="2" id="KW-1185">Reference proteome</keyword>
<protein>
    <submittedName>
        <fullName evidence="1">Uncharacterized protein</fullName>
    </submittedName>
</protein>
<proteinExistence type="predicted"/>
<name>A0A2A3E1H8_APICC</name>
<dbReference type="AlphaFoldDB" id="A0A2A3E1H8"/>
<accession>A0A2A3E1H8</accession>
<dbReference type="Proteomes" id="UP000242457">
    <property type="component" value="Unassembled WGS sequence"/>
</dbReference>
<sequence length="71" mass="8305">MCKKHYLRQCLLFAFQLKKLAVEAIAGNFNLEEDDRSGALRKFDDDELEELLNENPTRMQEELVEKSAVMK</sequence>
<dbReference type="InterPro" id="IPR036388">
    <property type="entry name" value="WH-like_DNA-bd_sf"/>
</dbReference>
<dbReference type="EMBL" id="KZ288449">
    <property type="protein sequence ID" value="PBC25603.1"/>
    <property type="molecule type" value="Genomic_DNA"/>
</dbReference>
<reference evidence="1 2" key="1">
    <citation type="submission" date="2014-07" db="EMBL/GenBank/DDBJ databases">
        <title>Genomic and transcriptomic analysis on Apis cerana provide comprehensive insights into honey bee biology.</title>
        <authorList>
            <person name="Diao Q."/>
            <person name="Sun L."/>
            <person name="Zheng H."/>
            <person name="Zheng H."/>
            <person name="Xu S."/>
            <person name="Wang S."/>
            <person name="Zeng Z."/>
            <person name="Hu F."/>
            <person name="Su S."/>
            <person name="Wu J."/>
        </authorList>
    </citation>
    <scope>NUCLEOTIDE SEQUENCE [LARGE SCALE GENOMIC DNA]</scope>
    <source>
        <tissue evidence="1">Pupae without intestine</tissue>
    </source>
</reference>
<evidence type="ECO:0000313" key="1">
    <source>
        <dbReference type="EMBL" id="PBC25603.1"/>
    </source>
</evidence>
<evidence type="ECO:0000313" key="2">
    <source>
        <dbReference type="Proteomes" id="UP000242457"/>
    </source>
</evidence>
<organism evidence="1 2">
    <name type="scientific">Apis cerana cerana</name>
    <name type="common">Oriental honeybee</name>
    <dbReference type="NCBI Taxonomy" id="94128"/>
    <lineage>
        <taxon>Eukaryota</taxon>
        <taxon>Metazoa</taxon>
        <taxon>Ecdysozoa</taxon>
        <taxon>Arthropoda</taxon>
        <taxon>Hexapoda</taxon>
        <taxon>Insecta</taxon>
        <taxon>Pterygota</taxon>
        <taxon>Neoptera</taxon>
        <taxon>Endopterygota</taxon>
        <taxon>Hymenoptera</taxon>
        <taxon>Apocrita</taxon>
        <taxon>Aculeata</taxon>
        <taxon>Apoidea</taxon>
        <taxon>Anthophila</taxon>
        <taxon>Apidae</taxon>
        <taxon>Apis</taxon>
    </lineage>
</organism>
<dbReference type="Gene3D" id="1.10.10.10">
    <property type="entry name" value="Winged helix-like DNA-binding domain superfamily/Winged helix DNA-binding domain"/>
    <property type="match status" value="1"/>
</dbReference>